<feature type="domain" description="Protein UNC80 C-terminal" evidence="2">
    <location>
        <begin position="1"/>
        <end position="177"/>
    </location>
</feature>
<keyword evidence="4" id="KW-1185">Reference proteome</keyword>
<dbReference type="Proteomes" id="UP001381693">
    <property type="component" value="Unassembled WGS sequence"/>
</dbReference>
<accession>A0AAN8WSJ5</accession>
<name>A0AAN8WSJ5_HALRR</name>
<dbReference type="AlphaFoldDB" id="A0AAN8WSJ5"/>
<reference evidence="3 4" key="1">
    <citation type="submission" date="2023-11" db="EMBL/GenBank/DDBJ databases">
        <title>Halocaridina rubra genome assembly.</title>
        <authorList>
            <person name="Smith C."/>
        </authorList>
    </citation>
    <scope>NUCLEOTIDE SEQUENCE [LARGE SCALE GENOMIC DNA]</scope>
    <source>
        <strain evidence="3">EP-1</strain>
        <tissue evidence="3">Whole</tissue>
    </source>
</reference>
<evidence type="ECO:0000256" key="1">
    <source>
        <dbReference type="SAM" id="MobiDB-lite"/>
    </source>
</evidence>
<dbReference type="GO" id="GO:0005261">
    <property type="term" value="F:monoatomic cation channel activity"/>
    <property type="evidence" value="ECO:0007669"/>
    <property type="project" value="TreeGrafter"/>
</dbReference>
<feature type="compositionally biased region" description="Polar residues" evidence="1">
    <location>
        <begin position="40"/>
        <end position="49"/>
    </location>
</feature>
<gene>
    <name evidence="3" type="ORF">SK128_001021</name>
</gene>
<dbReference type="GO" id="GO:0030424">
    <property type="term" value="C:axon"/>
    <property type="evidence" value="ECO:0007669"/>
    <property type="project" value="TreeGrafter"/>
</dbReference>
<proteinExistence type="predicted"/>
<dbReference type="EMBL" id="JAXCGZ010020764">
    <property type="protein sequence ID" value="KAK7065539.1"/>
    <property type="molecule type" value="Genomic_DNA"/>
</dbReference>
<dbReference type="PANTHER" id="PTHR31781">
    <property type="entry name" value="UNC80"/>
    <property type="match status" value="1"/>
</dbReference>
<evidence type="ECO:0000259" key="2">
    <source>
        <dbReference type="Pfam" id="PF20262"/>
    </source>
</evidence>
<comment type="caution">
    <text evidence="3">The sequence shown here is derived from an EMBL/GenBank/DDBJ whole genome shotgun (WGS) entry which is preliminary data.</text>
</comment>
<dbReference type="InterPro" id="IPR046460">
    <property type="entry name" value="UNC80_C"/>
</dbReference>
<evidence type="ECO:0000313" key="4">
    <source>
        <dbReference type="Proteomes" id="UP001381693"/>
    </source>
</evidence>
<sequence length="244" mass="27478">MRQADISFALTVVLHAMNPPLAKIAPLHGGQARTIPASDPRSQSWSQQHMDPKSLPKVRPTILRIAFLGLKVMMVCFEKQLSQDWHRVLHCLKDMDARGEGGLALWDFLDFVVSFRTPLFVLMRPFILTKLYLECPEDGSDQYQLIIRDRVHGWSLPSARCHGSVLSDLAHQISYLKLTYVPLGELDVRPSALEIQSEISHVSRRPRLSYAGPPSEVPARHVPSPPLRSKVLGHHVMTGAKYIL</sequence>
<dbReference type="Pfam" id="PF20262">
    <property type="entry name" value="UNC80_C"/>
    <property type="match status" value="1"/>
</dbReference>
<dbReference type="PANTHER" id="PTHR31781:SF1">
    <property type="entry name" value="PROTEIN UNC-80 HOMOLOG"/>
    <property type="match status" value="1"/>
</dbReference>
<evidence type="ECO:0000313" key="3">
    <source>
        <dbReference type="EMBL" id="KAK7065539.1"/>
    </source>
</evidence>
<dbReference type="GO" id="GO:0055080">
    <property type="term" value="P:monoatomic cation homeostasis"/>
    <property type="evidence" value="ECO:0007669"/>
    <property type="project" value="TreeGrafter"/>
</dbReference>
<organism evidence="3 4">
    <name type="scientific">Halocaridina rubra</name>
    <name type="common">Hawaiian red shrimp</name>
    <dbReference type="NCBI Taxonomy" id="373956"/>
    <lineage>
        <taxon>Eukaryota</taxon>
        <taxon>Metazoa</taxon>
        <taxon>Ecdysozoa</taxon>
        <taxon>Arthropoda</taxon>
        <taxon>Crustacea</taxon>
        <taxon>Multicrustacea</taxon>
        <taxon>Malacostraca</taxon>
        <taxon>Eumalacostraca</taxon>
        <taxon>Eucarida</taxon>
        <taxon>Decapoda</taxon>
        <taxon>Pleocyemata</taxon>
        <taxon>Caridea</taxon>
        <taxon>Atyoidea</taxon>
        <taxon>Atyidae</taxon>
        <taxon>Halocaridina</taxon>
    </lineage>
</organism>
<dbReference type="GO" id="GO:0034703">
    <property type="term" value="C:cation channel complex"/>
    <property type="evidence" value="ECO:0007669"/>
    <property type="project" value="TreeGrafter"/>
</dbReference>
<protein>
    <recommendedName>
        <fullName evidence="2">Protein UNC80 C-terminal domain-containing protein</fullName>
    </recommendedName>
</protein>
<feature type="region of interest" description="Disordered" evidence="1">
    <location>
        <begin position="32"/>
        <end position="53"/>
    </location>
</feature>